<dbReference type="Pfam" id="PF10336">
    <property type="entry name" value="DUF2420"/>
    <property type="match status" value="1"/>
</dbReference>
<feature type="compositionally biased region" description="Basic and acidic residues" evidence="1">
    <location>
        <begin position="585"/>
        <end position="608"/>
    </location>
</feature>
<feature type="region of interest" description="Disordered" evidence="1">
    <location>
        <begin position="1"/>
        <end position="32"/>
    </location>
</feature>
<feature type="region of interest" description="Disordered" evidence="1">
    <location>
        <begin position="529"/>
        <end position="800"/>
    </location>
</feature>
<dbReference type="GeneID" id="71983074"/>
<evidence type="ECO:0000313" key="2">
    <source>
        <dbReference type="EMBL" id="UJO13409.1"/>
    </source>
</evidence>
<feature type="compositionally biased region" description="Basic and acidic residues" evidence="1">
    <location>
        <begin position="667"/>
        <end position="693"/>
    </location>
</feature>
<protein>
    <submittedName>
        <fullName evidence="2">Uncharacterized protein</fullName>
    </submittedName>
</protein>
<reference evidence="2" key="1">
    <citation type="submission" date="2021-12" db="EMBL/GenBank/DDBJ databases">
        <authorList>
            <person name="Zaccaron A."/>
            <person name="Stergiopoulos I."/>
        </authorList>
    </citation>
    <scope>NUCLEOTIDE SEQUENCE</scope>
    <source>
        <strain evidence="2">Race5_Kim</strain>
    </source>
</reference>
<keyword evidence="3" id="KW-1185">Reference proteome</keyword>
<evidence type="ECO:0000313" key="3">
    <source>
        <dbReference type="Proteomes" id="UP000756132"/>
    </source>
</evidence>
<feature type="compositionally biased region" description="Acidic residues" evidence="1">
    <location>
        <begin position="740"/>
        <end position="756"/>
    </location>
</feature>
<dbReference type="InterPro" id="IPR018822">
    <property type="entry name" value="UPF0646"/>
</dbReference>
<dbReference type="RefSeq" id="XP_047757775.1">
    <property type="nucleotide sequence ID" value="XM_047902344.1"/>
</dbReference>
<dbReference type="OrthoDB" id="5339076at2759"/>
<sequence length="800" mass="86965">MATMAFPSLSLPPLDDSMEVSSSPAGNLHDGDIDIDFDDDYYSNTGGVQLTDDEHMLEDGDPVRPPTATDEMMGDDENVIAAPVNEEVMQDSDQAGPFDLADEELIDYDDDDDVQYDGQVPLADTIFEATEPSVHDTAAVSNATGEIQSQVVEPADEEIIRQPEEEVRLQEALLEEATASGLEGTAQVDSTVQPATEVAAQPAEVQEAPANSEQAGVDVPDVHGESNQELYPLEDETKGLEAVESGTADDAEPAATIEGETASTEMHYRKPPPQLPGTLYTSTRQVSEGPPTPTDTGLHPMTVRYGHHALPLFKSRNQLDGLLKNDNLANVSLSDLIKSCRERLPVTTGETVSDDQNLILCFDTMGLFLVEDSSAASEISLQDVLDVYLLLHRNDGYDDVPPLSLTLTVQHKFTSHLEMYKQAASEGKGLSSFAIAQLPDDDHYDEEAEQEGAYEDANDTEQTLVEDVNGNEEDATAEHDHAQDFTENAAEGEHEQYDENNDYAEEGDYSGQHEGQEYIEDTNYEEYDEHAEYPDPEEEFDGSAEDSAVAPVADHSDAHTHDENVNSEAVALDSAASSANVQAAHKNDVTDTAAEDSRHELAPLTEEHDYAEDLNFDEAYAAAHHDDGGQDPATVEGTANDELGLDFGAEDPYNADLAYPEPEEADVQQHPEAGEELAQHEEHNEGHADHLENGVEGEAQPQDDDQFHTAFDLLDGEHPEDGPGDEAPTDAQDQPAATAEEVEDNIIFDDDVEEDASNDRPAEAAANNSPLGKRSFEEHADDDLFDFGEEEPDLKKARSG</sequence>
<feature type="compositionally biased region" description="Acidic residues" evidence="1">
    <location>
        <begin position="779"/>
        <end position="792"/>
    </location>
</feature>
<dbReference type="Proteomes" id="UP000756132">
    <property type="component" value="Chromosome 2"/>
</dbReference>
<name>A0A9Q8P506_PASFU</name>
<organism evidence="2 3">
    <name type="scientific">Passalora fulva</name>
    <name type="common">Tomato leaf mold</name>
    <name type="synonym">Cladosporium fulvum</name>
    <dbReference type="NCBI Taxonomy" id="5499"/>
    <lineage>
        <taxon>Eukaryota</taxon>
        <taxon>Fungi</taxon>
        <taxon>Dikarya</taxon>
        <taxon>Ascomycota</taxon>
        <taxon>Pezizomycotina</taxon>
        <taxon>Dothideomycetes</taxon>
        <taxon>Dothideomycetidae</taxon>
        <taxon>Mycosphaerellales</taxon>
        <taxon>Mycosphaerellaceae</taxon>
        <taxon>Fulvia</taxon>
    </lineage>
</organism>
<gene>
    <name evidence="2" type="ORF">CLAFUR5_03196</name>
</gene>
<proteinExistence type="predicted"/>
<dbReference type="KEGG" id="ffu:CLAFUR5_03196"/>
<dbReference type="AlphaFoldDB" id="A0A9Q8P506"/>
<feature type="compositionally biased region" description="Basic and acidic residues" evidence="1">
    <location>
        <begin position="554"/>
        <end position="564"/>
    </location>
</feature>
<evidence type="ECO:0000256" key="1">
    <source>
        <dbReference type="SAM" id="MobiDB-lite"/>
    </source>
</evidence>
<reference evidence="2" key="2">
    <citation type="journal article" date="2022" name="Microb. Genom.">
        <title>A chromosome-scale genome assembly of the tomato pathogen Cladosporium fulvum reveals a compartmentalized genome architecture and the presence of a dispensable chromosome.</title>
        <authorList>
            <person name="Zaccaron A.Z."/>
            <person name="Chen L.H."/>
            <person name="Samaras A."/>
            <person name="Stergiopoulos I."/>
        </authorList>
    </citation>
    <scope>NUCLEOTIDE SEQUENCE</scope>
    <source>
        <strain evidence="2">Race5_Kim</strain>
    </source>
</reference>
<dbReference type="EMBL" id="CP090164">
    <property type="protein sequence ID" value="UJO13409.1"/>
    <property type="molecule type" value="Genomic_DNA"/>
</dbReference>
<feature type="compositionally biased region" description="Acidic residues" evidence="1">
    <location>
        <begin position="529"/>
        <end position="544"/>
    </location>
</feature>
<accession>A0A9Q8P506</accession>